<dbReference type="InterPro" id="IPR018365">
    <property type="entry name" value="Cell_cycle_FtsW-rel_CS"/>
</dbReference>
<dbReference type="Pfam" id="PF01098">
    <property type="entry name" value="FTSW_RODA_SPOVE"/>
    <property type="match status" value="1"/>
</dbReference>
<feature type="transmembrane region" description="Helical" evidence="6">
    <location>
        <begin position="307"/>
        <end position="328"/>
    </location>
</feature>
<dbReference type="Proteomes" id="UP000231530">
    <property type="component" value="Unassembled WGS sequence"/>
</dbReference>
<gene>
    <name evidence="7" type="ORF">COU32_02820</name>
</gene>
<evidence type="ECO:0000256" key="5">
    <source>
        <dbReference type="ARBA" id="ARBA00023136"/>
    </source>
</evidence>
<feature type="transmembrane region" description="Helical" evidence="6">
    <location>
        <begin position="47"/>
        <end position="71"/>
    </location>
</feature>
<feature type="transmembrane region" description="Helical" evidence="6">
    <location>
        <begin position="274"/>
        <end position="295"/>
    </location>
</feature>
<keyword evidence="2 6" id="KW-0812">Transmembrane</keyword>
<feature type="transmembrane region" description="Helical" evidence="6">
    <location>
        <begin position="137"/>
        <end position="156"/>
    </location>
</feature>
<comment type="caution">
    <text evidence="7">The sequence shown here is derived from an EMBL/GenBank/DDBJ whole genome shotgun (WGS) entry which is preliminary data.</text>
</comment>
<feature type="transmembrane region" description="Helical" evidence="6">
    <location>
        <begin position="16"/>
        <end position="35"/>
    </location>
</feature>
<dbReference type="InterPro" id="IPR001182">
    <property type="entry name" value="FtsW/RodA"/>
</dbReference>
<feature type="transmembrane region" description="Helical" evidence="6">
    <location>
        <begin position="162"/>
        <end position="178"/>
    </location>
</feature>
<dbReference type="NCBIfam" id="TIGR02210">
    <property type="entry name" value="rodA_shape"/>
    <property type="match status" value="1"/>
</dbReference>
<comment type="subcellular location">
    <subcellularLocation>
        <location evidence="1">Membrane</location>
        <topology evidence="1">Multi-pass membrane protein</topology>
    </subcellularLocation>
</comment>
<evidence type="ECO:0000313" key="7">
    <source>
        <dbReference type="EMBL" id="PIR76307.1"/>
    </source>
</evidence>
<organism evidence="7 8">
    <name type="scientific">Candidatus Magasanikbacteria bacterium CG10_big_fil_rev_8_21_14_0_10_42_10</name>
    <dbReference type="NCBI Taxonomy" id="1974649"/>
    <lineage>
        <taxon>Bacteria</taxon>
        <taxon>Candidatus Magasanikiibacteriota</taxon>
    </lineage>
</organism>
<accession>A0A2H0TY47</accession>
<protein>
    <submittedName>
        <fullName evidence="7">Rod shape-determining protein RodA</fullName>
    </submittedName>
</protein>
<evidence type="ECO:0000256" key="6">
    <source>
        <dbReference type="SAM" id="Phobius"/>
    </source>
</evidence>
<sequence length="366" mass="40284">MCMLERTLRLVRGYDWTLLIVVLLLTFVGLAAIYSVDLSKGDTLIFFPVQTVAFLLGIVVLVLAASVHSVFYQSFSRIAYIGVFLLLAGVLVFGMTIRGTTGWFRIAGFSLQPAELAKVSLILFLSWIFYRHGRQYYKWQFVASTILVVGLYVGLIMLQPDLGSAFILLSIWFGMLLFSNTKKRYIAFLVGVGVGAFLLGWFFLFAPYQKARLMTFLDPSLDPLGSGYNVSQSVIAIGAGNVFGRGLGFGSQSQLHFLPEAQTDFIFAVIAEELGFVAVVGVFVLYSLLIWRILLLTRRCRDDFSSYVLLGIALLFFTQVVVNIGAATGVLPVTGVTLPFLSYGGSSLVINFFLIGIALSVARSHT</sequence>
<keyword evidence="5 6" id="KW-0472">Membrane</keyword>
<reference evidence="8" key="1">
    <citation type="submission" date="2017-09" db="EMBL/GenBank/DDBJ databases">
        <title>Depth-based differentiation of microbial function through sediment-hosted aquifers and enrichment of novel symbionts in the deep terrestrial subsurface.</title>
        <authorList>
            <person name="Probst A.J."/>
            <person name="Ladd B."/>
            <person name="Jarett J.K."/>
            <person name="Geller-Mcgrath D.E."/>
            <person name="Sieber C.M.K."/>
            <person name="Emerson J.B."/>
            <person name="Anantharaman K."/>
            <person name="Thomas B.C."/>
            <person name="Malmstrom R."/>
            <person name="Stieglmeier M."/>
            <person name="Klingl A."/>
            <person name="Woyke T."/>
            <person name="Ryan C.M."/>
            <person name="Banfield J.F."/>
        </authorList>
    </citation>
    <scope>NUCLEOTIDE SEQUENCE [LARGE SCALE GENOMIC DNA]</scope>
</reference>
<dbReference type="AlphaFoldDB" id="A0A2H0TY47"/>
<evidence type="ECO:0000256" key="3">
    <source>
        <dbReference type="ARBA" id="ARBA00022960"/>
    </source>
</evidence>
<evidence type="ECO:0000256" key="1">
    <source>
        <dbReference type="ARBA" id="ARBA00004141"/>
    </source>
</evidence>
<dbReference type="GO" id="GO:0032153">
    <property type="term" value="C:cell division site"/>
    <property type="evidence" value="ECO:0007669"/>
    <property type="project" value="TreeGrafter"/>
</dbReference>
<dbReference type="GO" id="GO:0005886">
    <property type="term" value="C:plasma membrane"/>
    <property type="evidence" value="ECO:0007669"/>
    <property type="project" value="TreeGrafter"/>
</dbReference>
<feature type="transmembrane region" description="Helical" evidence="6">
    <location>
        <begin position="78"/>
        <end position="97"/>
    </location>
</feature>
<evidence type="ECO:0000313" key="8">
    <source>
        <dbReference type="Proteomes" id="UP000231530"/>
    </source>
</evidence>
<feature type="transmembrane region" description="Helical" evidence="6">
    <location>
        <begin position="109"/>
        <end position="130"/>
    </location>
</feature>
<name>A0A2H0TY47_9BACT</name>
<feature type="transmembrane region" description="Helical" evidence="6">
    <location>
        <begin position="185"/>
        <end position="208"/>
    </location>
</feature>
<dbReference type="PROSITE" id="PS00428">
    <property type="entry name" value="FTSW_RODA_SPOVE"/>
    <property type="match status" value="1"/>
</dbReference>
<proteinExistence type="predicted"/>
<keyword evidence="3" id="KW-0133">Cell shape</keyword>
<dbReference type="GO" id="GO:0015648">
    <property type="term" value="F:lipid-linked peptidoglycan transporter activity"/>
    <property type="evidence" value="ECO:0007669"/>
    <property type="project" value="TreeGrafter"/>
</dbReference>
<dbReference type="EMBL" id="PFBY01000033">
    <property type="protein sequence ID" value="PIR76307.1"/>
    <property type="molecule type" value="Genomic_DNA"/>
</dbReference>
<feature type="transmembrane region" description="Helical" evidence="6">
    <location>
        <begin position="340"/>
        <end position="362"/>
    </location>
</feature>
<dbReference type="GO" id="GO:0051301">
    <property type="term" value="P:cell division"/>
    <property type="evidence" value="ECO:0007669"/>
    <property type="project" value="InterPro"/>
</dbReference>
<dbReference type="GO" id="GO:0008360">
    <property type="term" value="P:regulation of cell shape"/>
    <property type="evidence" value="ECO:0007669"/>
    <property type="project" value="UniProtKB-KW"/>
</dbReference>
<dbReference type="InterPro" id="IPR011923">
    <property type="entry name" value="RodA/MrdB"/>
</dbReference>
<evidence type="ECO:0000256" key="2">
    <source>
        <dbReference type="ARBA" id="ARBA00022692"/>
    </source>
</evidence>
<keyword evidence="4 6" id="KW-1133">Transmembrane helix</keyword>
<dbReference type="PANTHER" id="PTHR30474">
    <property type="entry name" value="CELL CYCLE PROTEIN"/>
    <property type="match status" value="1"/>
</dbReference>
<evidence type="ECO:0000256" key="4">
    <source>
        <dbReference type="ARBA" id="ARBA00022989"/>
    </source>
</evidence>